<dbReference type="OrthoDB" id="2802144at2759"/>
<feature type="region of interest" description="Disordered" evidence="1">
    <location>
        <begin position="1"/>
        <end position="21"/>
    </location>
</feature>
<keyword evidence="2" id="KW-1133">Transmembrane helix</keyword>
<evidence type="ECO:0000256" key="2">
    <source>
        <dbReference type="SAM" id="Phobius"/>
    </source>
</evidence>
<name>A0A4Y9ZZW0_9AGAM</name>
<gene>
    <name evidence="3" type="ORF">EWM64_g4259</name>
</gene>
<dbReference type="AlphaFoldDB" id="A0A4Y9ZZW0"/>
<keyword evidence="4" id="KW-1185">Reference proteome</keyword>
<protein>
    <submittedName>
        <fullName evidence="3">Uncharacterized protein</fullName>
    </submittedName>
</protein>
<accession>A0A4Y9ZZW0</accession>
<feature type="compositionally biased region" description="Basic and acidic residues" evidence="1">
    <location>
        <begin position="279"/>
        <end position="295"/>
    </location>
</feature>
<evidence type="ECO:0000313" key="4">
    <source>
        <dbReference type="Proteomes" id="UP000298061"/>
    </source>
</evidence>
<comment type="caution">
    <text evidence="3">The sequence shown here is derived from an EMBL/GenBank/DDBJ whole genome shotgun (WGS) entry which is preliminary data.</text>
</comment>
<keyword evidence="2" id="KW-0812">Transmembrane</keyword>
<proteinExistence type="predicted"/>
<sequence length="307" mass="34538">MLSPAPTLVSSRRSTRQSSLGKKVMPDHWRLDNLPGPPWLAAILRLQFIGLCLVSFGYADLETVWEISTADEATWTAHKGVIADRIFTITVVVRPPPTFCVCEIENDIHPLCRQACFWVQPAFVTTVAPLPEIINYSMRAARAIPVPADLVLNHPWRTNYWVYPPLHHVKMPSAMVSQDSHGLETEGMLHAHEHGISILLHGRCDACYVVRLVGYLPLESGMRLILHFEGLLTAAWLSEDRFLRIGCAFTMIMPGSLALLFCWMQIGHFIQYIKERSRADSDDEESLKVEIKAEPESMTESPPNTAV</sequence>
<dbReference type="EMBL" id="SFCI01000447">
    <property type="protein sequence ID" value="TFY79754.1"/>
    <property type="molecule type" value="Genomic_DNA"/>
</dbReference>
<feature type="compositionally biased region" description="Polar residues" evidence="1">
    <location>
        <begin position="8"/>
        <end position="20"/>
    </location>
</feature>
<feature type="region of interest" description="Disordered" evidence="1">
    <location>
        <begin position="279"/>
        <end position="307"/>
    </location>
</feature>
<feature type="transmembrane region" description="Helical" evidence="2">
    <location>
        <begin position="243"/>
        <end position="266"/>
    </location>
</feature>
<keyword evidence="2" id="KW-0472">Membrane</keyword>
<organism evidence="3 4">
    <name type="scientific">Hericium alpestre</name>
    <dbReference type="NCBI Taxonomy" id="135208"/>
    <lineage>
        <taxon>Eukaryota</taxon>
        <taxon>Fungi</taxon>
        <taxon>Dikarya</taxon>
        <taxon>Basidiomycota</taxon>
        <taxon>Agaricomycotina</taxon>
        <taxon>Agaricomycetes</taxon>
        <taxon>Russulales</taxon>
        <taxon>Hericiaceae</taxon>
        <taxon>Hericium</taxon>
    </lineage>
</organism>
<dbReference type="Proteomes" id="UP000298061">
    <property type="component" value="Unassembled WGS sequence"/>
</dbReference>
<feature type="compositionally biased region" description="Polar residues" evidence="1">
    <location>
        <begin position="298"/>
        <end position="307"/>
    </location>
</feature>
<evidence type="ECO:0000313" key="3">
    <source>
        <dbReference type="EMBL" id="TFY79754.1"/>
    </source>
</evidence>
<reference evidence="3 4" key="1">
    <citation type="submission" date="2019-02" db="EMBL/GenBank/DDBJ databases">
        <title>Genome sequencing of the rare red list fungi Hericium alpestre (H. flagellum).</title>
        <authorList>
            <person name="Buettner E."/>
            <person name="Kellner H."/>
        </authorList>
    </citation>
    <scope>NUCLEOTIDE SEQUENCE [LARGE SCALE GENOMIC DNA]</scope>
    <source>
        <strain evidence="3 4">DSM 108284</strain>
    </source>
</reference>
<evidence type="ECO:0000256" key="1">
    <source>
        <dbReference type="SAM" id="MobiDB-lite"/>
    </source>
</evidence>